<gene>
    <name evidence="1" type="ORF">EVC35_00995</name>
</gene>
<protein>
    <submittedName>
        <fullName evidence="1">Uncharacterized protein</fullName>
    </submittedName>
</protein>
<dbReference type="Proteomes" id="UP001167919">
    <property type="component" value="Unassembled WGS sequence"/>
</dbReference>
<proteinExistence type="predicted"/>
<name>A0AAJ1R985_9LACO</name>
<comment type="caution">
    <text evidence="1">The sequence shown here is derived from an EMBL/GenBank/DDBJ whole genome shotgun (WGS) entry which is preliminary data.</text>
</comment>
<dbReference type="EMBL" id="SDWY01000001">
    <property type="protein sequence ID" value="MDN6899585.1"/>
    <property type="molecule type" value="Genomic_DNA"/>
</dbReference>
<dbReference type="AlphaFoldDB" id="A0AAJ1R985"/>
<sequence>MIIKTENIEALIKSAISQYKIHQDTGISQGTISDLRLGKSIIDNLSVANAGKLSDYQNKQIIKKLQAAIGQQRYIELIAFLTRNFNEIVDSQRDLAKSDEGDNSDLIMANILEADFKERLTDPLFIAQCANIINKIK</sequence>
<evidence type="ECO:0000313" key="1">
    <source>
        <dbReference type="EMBL" id="MDN6899585.1"/>
    </source>
</evidence>
<reference evidence="1" key="1">
    <citation type="submission" date="2019-01" db="EMBL/GenBank/DDBJ databases">
        <title>Oenococcus sicerae UCMA17102.</title>
        <authorList>
            <person name="Cousin F.J."/>
            <person name="Le Guellec R."/>
            <person name="Cretenet M."/>
        </authorList>
    </citation>
    <scope>NUCLEOTIDE SEQUENCE</scope>
    <source>
        <strain evidence="1">UCMA17102</strain>
    </source>
</reference>
<accession>A0AAJ1R985</accession>
<evidence type="ECO:0000313" key="2">
    <source>
        <dbReference type="Proteomes" id="UP001167919"/>
    </source>
</evidence>
<dbReference type="RefSeq" id="WP_301710885.1">
    <property type="nucleotide sequence ID" value="NZ_SDWY01000001.1"/>
</dbReference>
<organism evidence="1 2">
    <name type="scientific">Oenococcus sicerae</name>
    <dbReference type="NCBI Taxonomy" id="2203724"/>
    <lineage>
        <taxon>Bacteria</taxon>
        <taxon>Bacillati</taxon>
        <taxon>Bacillota</taxon>
        <taxon>Bacilli</taxon>
        <taxon>Lactobacillales</taxon>
        <taxon>Lactobacillaceae</taxon>
        <taxon>Oenococcus</taxon>
    </lineage>
</organism>